<evidence type="ECO:0000313" key="2">
    <source>
        <dbReference type="EMBL" id="ERN20354.1"/>
    </source>
</evidence>
<dbReference type="EMBL" id="KI392060">
    <property type="protein sequence ID" value="ERN20354.1"/>
    <property type="molecule type" value="Genomic_DNA"/>
</dbReference>
<protein>
    <submittedName>
        <fullName evidence="2">Uncharacterized protein</fullName>
    </submittedName>
</protein>
<accession>U5DCT8</accession>
<feature type="region of interest" description="Disordered" evidence="1">
    <location>
        <begin position="128"/>
        <end position="152"/>
    </location>
</feature>
<evidence type="ECO:0000256" key="1">
    <source>
        <dbReference type="SAM" id="MobiDB-lite"/>
    </source>
</evidence>
<name>U5DCT8_AMBTC</name>
<dbReference type="AlphaFoldDB" id="U5DCT8"/>
<dbReference type="OrthoDB" id="1680511at2759"/>
<organism evidence="2 3">
    <name type="scientific">Amborella trichopoda</name>
    <dbReference type="NCBI Taxonomy" id="13333"/>
    <lineage>
        <taxon>Eukaryota</taxon>
        <taxon>Viridiplantae</taxon>
        <taxon>Streptophyta</taxon>
        <taxon>Embryophyta</taxon>
        <taxon>Tracheophyta</taxon>
        <taxon>Spermatophyta</taxon>
        <taxon>Magnoliopsida</taxon>
        <taxon>Amborellales</taxon>
        <taxon>Amborellaceae</taxon>
        <taxon>Amborella</taxon>
    </lineage>
</organism>
<dbReference type="HOGENOM" id="CLU_072914_1_0_1"/>
<dbReference type="PANTHER" id="PTHR35483:SF1">
    <property type="entry name" value="GLYCINE-RICH PROTEIN-RELATED"/>
    <property type="match status" value="1"/>
</dbReference>
<dbReference type="KEGG" id="atr:18448764"/>
<gene>
    <name evidence="2" type="ORF">AMTR_s00066p00201300</name>
</gene>
<dbReference type="eggNOG" id="ENOG502RYKX">
    <property type="taxonomic scope" value="Eukaryota"/>
</dbReference>
<dbReference type="Proteomes" id="UP000017836">
    <property type="component" value="Unassembled WGS sequence"/>
</dbReference>
<keyword evidence="3" id="KW-1185">Reference proteome</keyword>
<proteinExistence type="predicted"/>
<evidence type="ECO:0000313" key="3">
    <source>
        <dbReference type="Proteomes" id="UP000017836"/>
    </source>
</evidence>
<dbReference type="OMA" id="YFRNTSQ"/>
<reference evidence="3" key="1">
    <citation type="journal article" date="2013" name="Science">
        <title>The Amborella genome and the evolution of flowering plants.</title>
        <authorList>
            <consortium name="Amborella Genome Project"/>
        </authorList>
    </citation>
    <scope>NUCLEOTIDE SEQUENCE [LARGE SCALE GENOMIC DNA]</scope>
</reference>
<feature type="compositionally biased region" description="Gly residues" evidence="1">
    <location>
        <begin position="139"/>
        <end position="152"/>
    </location>
</feature>
<dbReference type="PANTHER" id="PTHR35483">
    <property type="entry name" value="NUCLEUSENVELOPE PROTEIN"/>
    <property type="match status" value="1"/>
</dbReference>
<sequence length="255" mass="28386">MILCPTITCSQPKKLQFPLFLSTRLHGNLHVSLSKPVSGYLGNSRASLSRPKSLSFENSYISLSAPIISTRSRWVHPICKRSAPICLFGGKGNSDKGNQESPWKSLGKAMGGLKKKSAEELLREQIQNRDFGDDEGGSDRPGGGGGGGGGGSFGDSDDEGFYGIYEEFVQVASATMAFIFLYYYILEGEEWVRLVVDYIRYLFSGRKSIRLTSFIFRVSGAIKRWKMKRLPKKQRSLEEEIVNTPTWCHNPKAII</sequence>
<dbReference type="Gramene" id="ERN20354">
    <property type="protein sequence ID" value="ERN20354"/>
    <property type="gene ID" value="AMTR_s00066p00201300"/>
</dbReference>